<feature type="transmembrane region" description="Helical" evidence="7">
    <location>
        <begin position="274"/>
        <end position="300"/>
    </location>
</feature>
<keyword evidence="2" id="KW-1003">Cell membrane</keyword>
<comment type="caution">
    <text evidence="9">The sequence shown here is derived from an EMBL/GenBank/DDBJ whole genome shotgun (WGS) entry which is preliminary data.</text>
</comment>
<dbReference type="InterPro" id="IPR004869">
    <property type="entry name" value="MMPL_dom"/>
</dbReference>
<evidence type="ECO:0000313" key="9">
    <source>
        <dbReference type="EMBL" id="MDW5596757.1"/>
    </source>
</evidence>
<reference evidence="9 10" key="2">
    <citation type="submission" date="2023-10" db="EMBL/GenBank/DDBJ databases">
        <authorList>
            <person name="Han X.F."/>
        </authorList>
    </citation>
    <scope>NUCLEOTIDE SEQUENCE [LARGE SCALE GENOMIC DNA]</scope>
    <source>
        <strain evidence="9 10">KCTC 39840</strain>
    </source>
</reference>
<feature type="transmembrane region" description="Helical" evidence="7">
    <location>
        <begin position="531"/>
        <end position="550"/>
    </location>
</feature>
<keyword evidence="4 7" id="KW-1133">Transmembrane helix</keyword>
<feature type="transmembrane region" description="Helical" evidence="7">
    <location>
        <begin position="670"/>
        <end position="695"/>
    </location>
</feature>
<dbReference type="RefSeq" id="WP_318599193.1">
    <property type="nucleotide sequence ID" value="NZ_JAWSTH010000064.1"/>
</dbReference>
<name>A0ABU4HTV7_9ACTN</name>
<feature type="region of interest" description="Disordered" evidence="6">
    <location>
        <begin position="722"/>
        <end position="764"/>
    </location>
</feature>
<feature type="transmembrane region" description="Helical" evidence="7">
    <location>
        <begin position="233"/>
        <end position="253"/>
    </location>
</feature>
<keyword evidence="10" id="KW-1185">Reference proteome</keyword>
<sequence length="764" mass="79419">MTGALYRLGKLCVRHRLAVVLTWVVIAVGLIALAGTLGSQASDNVSLPGTGSQQVTDLLERGFPSQANGSSPIVLRAPAGARVTDSRFTSAIDDSVRALQNDQYVAKVISPLDRAGAAQVSRDQTIAYISVFPDRSLGDVTLEDAQEILDKANPAKRAGLSTSAGGPLGSKLSKPETETSEVVGLAMALVVLAFTFGSFVAMGLPIASALIGVLAGVSGITLLSHVTEVPTSAPTLAIMLGLGVGIDYALFIVTAHRETLTHGMDPRESVARAVATSGGAVLFAGCTVVVAVCSLIVAGIPLVTTLGLTTGLMVAIAIVCALTLLPAILALVGERINHLPLPGRKPDQPVDVETNRWARFARWITHHPFVAVAIALTILIPLTIPAFSLHFGQADTGALPREETARQAYDDLTAGFGVGANGPIVIAARLARPAQPDDPSLQRLQQAVAGEDGVVAVTPVALDGPGQIATFNAIPSTAPSDTATEDLVDDLRATTIPDATRGTGDEAFVGGSTAASIDLAEEISDTLPETILVIIGLSFILLMVAFRSIAIPLKAAAMNLLSIGVAYGVVVMVFQYGWFAGLVGLEDAVPIVSYLPLLMFAGLFGLSMDYEVFLMSHVQEHWKETGRARDAIVTGVAESARVITAAALIMVAVFASFILNGDPTIKQFGVGLSIAVIVDATIVRCLLVPAVMALLGRTAWWIPGWLDRILPRISVEGHGYFEDEARRGGDGRPPGPPAGPPAAAPRPTGAPTPGSPDQVRSEPS</sequence>
<dbReference type="PANTHER" id="PTHR33406:SF13">
    <property type="entry name" value="MEMBRANE PROTEIN YDFJ"/>
    <property type="match status" value="1"/>
</dbReference>
<evidence type="ECO:0000256" key="7">
    <source>
        <dbReference type="SAM" id="Phobius"/>
    </source>
</evidence>
<evidence type="ECO:0000256" key="5">
    <source>
        <dbReference type="ARBA" id="ARBA00023136"/>
    </source>
</evidence>
<organism evidence="9 10">
    <name type="scientific">Conexibacter stalactiti</name>
    <dbReference type="NCBI Taxonomy" id="1940611"/>
    <lineage>
        <taxon>Bacteria</taxon>
        <taxon>Bacillati</taxon>
        <taxon>Actinomycetota</taxon>
        <taxon>Thermoleophilia</taxon>
        <taxon>Solirubrobacterales</taxon>
        <taxon>Conexibacteraceae</taxon>
        <taxon>Conexibacter</taxon>
    </lineage>
</organism>
<evidence type="ECO:0000256" key="3">
    <source>
        <dbReference type="ARBA" id="ARBA00022692"/>
    </source>
</evidence>
<evidence type="ECO:0000256" key="4">
    <source>
        <dbReference type="ARBA" id="ARBA00022989"/>
    </source>
</evidence>
<dbReference type="InterPro" id="IPR050545">
    <property type="entry name" value="Mycobact_MmpL"/>
</dbReference>
<reference evidence="10" key="1">
    <citation type="submission" date="2023-07" db="EMBL/GenBank/DDBJ databases">
        <title>Conexibacter stalactiti sp. nov., isolated from stalactites in a lava cave and emended description of the genus Conexibacter.</title>
        <authorList>
            <person name="Lee S.D."/>
        </authorList>
    </citation>
    <scope>NUCLEOTIDE SEQUENCE [LARGE SCALE GENOMIC DNA]</scope>
    <source>
        <strain evidence="10">KCTC 39840</strain>
    </source>
</reference>
<dbReference type="Gene3D" id="1.20.1640.10">
    <property type="entry name" value="Multidrug efflux transporter AcrB transmembrane domain"/>
    <property type="match status" value="2"/>
</dbReference>
<gene>
    <name evidence="9" type="ORF">R7226_20595</name>
</gene>
<dbReference type="PANTHER" id="PTHR33406">
    <property type="entry name" value="MEMBRANE PROTEIN MJ1562-RELATED"/>
    <property type="match status" value="1"/>
</dbReference>
<keyword evidence="3 7" id="KW-0812">Transmembrane</keyword>
<feature type="transmembrane region" description="Helical" evidence="7">
    <location>
        <begin position="182"/>
        <end position="202"/>
    </location>
</feature>
<evidence type="ECO:0000256" key="1">
    <source>
        <dbReference type="ARBA" id="ARBA00004651"/>
    </source>
</evidence>
<accession>A0ABU4HTV7</accession>
<feature type="transmembrane region" description="Helical" evidence="7">
    <location>
        <begin position="209"/>
        <end position="227"/>
    </location>
</feature>
<dbReference type="PROSITE" id="PS50156">
    <property type="entry name" value="SSD"/>
    <property type="match status" value="2"/>
</dbReference>
<keyword evidence="5 7" id="KW-0472">Membrane</keyword>
<dbReference type="EMBL" id="JAWSTH010000064">
    <property type="protein sequence ID" value="MDW5596757.1"/>
    <property type="molecule type" value="Genomic_DNA"/>
</dbReference>
<protein>
    <submittedName>
        <fullName evidence="9">MMPL family transporter</fullName>
    </submittedName>
</protein>
<evidence type="ECO:0000259" key="8">
    <source>
        <dbReference type="PROSITE" id="PS50156"/>
    </source>
</evidence>
<feature type="transmembrane region" description="Helical" evidence="7">
    <location>
        <begin position="557"/>
        <end position="579"/>
    </location>
</feature>
<feature type="domain" description="SSD" evidence="8">
    <location>
        <begin position="529"/>
        <end position="693"/>
    </location>
</feature>
<feature type="transmembrane region" description="Helical" evidence="7">
    <location>
        <begin position="312"/>
        <end position="332"/>
    </location>
</feature>
<feature type="transmembrane region" description="Helical" evidence="7">
    <location>
        <begin position="591"/>
        <end position="610"/>
    </location>
</feature>
<dbReference type="SUPFAM" id="SSF82866">
    <property type="entry name" value="Multidrug efflux transporter AcrB transmembrane domain"/>
    <property type="match status" value="2"/>
</dbReference>
<feature type="compositionally biased region" description="Pro residues" evidence="6">
    <location>
        <begin position="733"/>
        <end position="754"/>
    </location>
</feature>
<dbReference type="Proteomes" id="UP001284601">
    <property type="component" value="Unassembled WGS sequence"/>
</dbReference>
<comment type="subcellular location">
    <subcellularLocation>
        <location evidence="1">Cell membrane</location>
        <topology evidence="1">Multi-pass membrane protein</topology>
    </subcellularLocation>
</comment>
<dbReference type="InterPro" id="IPR000731">
    <property type="entry name" value="SSD"/>
</dbReference>
<evidence type="ECO:0000256" key="6">
    <source>
        <dbReference type="SAM" id="MobiDB-lite"/>
    </source>
</evidence>
<feature type="domain" description="SSD" evidence="8">
    <location>
        <begin position="182"/>
        <end position="331"/>
    </location>
</feature>
<evidence type="ECO:0000313" key="10">
    <source>
        <dbReference type="Proteomes" id="UP001284601"/>
    </source>
</evidence>
<proteinExistence type="predicted"/>
<feature type="transmembrane region" description="Helical" evidence="7">
    <location>
        <begin position="631"/>
        <end position="658"/>
    </location>
</feature>
<evidence type="ECO:0000256" key="2">
    <source>
        <dbReference type="ARBA" id="ARBA00022475"/>
    </source>
</evidence>
<feature type="transmembrane region" description="Helical" evidence="7">
    <location>
        <begin position="369"/>
        <end position="391"/>
    </location>
</feature>
<feature type="transmembrane region" description="Helical" evidence="7">
    <location>
        <begin position="17"/>
        <end position="38"/>
    </location>
</feature>
<dbReference type="Pfam" id="PF03176">
    <property type="entry name" value="MMPL"/>
    <property type="match status" value="2"/>
</dbReference>